<comment type="similarity">
    <text evidence="1">Belongs to the HpcH/HpaI aldolase family.</text>
</comment>
<dbReference type="GO" id="GO:0005737">
    <property type="term" value="C:cytoplasm"/>
    <property type="evidence" value="ECO:0007669"/>
    <property type="project" value="TreeGrafter"/>
</dbReference>
<proteinExistence type="inferred from homology"/>
<evidence type="ECO:0000256" key="2">
    <source>
        <dbReference type="ARBA" id="ARBA00022723"/>
    </source>
</evidence>
<name>A0A399CW46_9BACT</name>
<keyword evidence="2" id="KW-0479">Metal-binding</keyword>
<accession>A0A399CW46</accession>
<evidence type="ECO:0000256" key="1">
    <source>
        <dbReference type="ARBA" id="ARBA00005568"/>
    </source>
</evidence>
<feature type="domain" description="HpcH/HpaI aldolase/citrate lyase" evidence="4">
    <location>
        <begin position="26"/>
        <end position="214"/>
    </location>
</feature>
<dbReference type="OrthoDB" id="86160at2"/>
<dbReference type="EMBL" id="QWET01000014">
    <property type="protein sequence ID" value="RIH63975.1"/>
    <property type="molecule type" value="Genomic_DNA"/>
</dbReference>
<dbReference type="Pfam" id="PF03328">
    <property type="entry name" value="HpcH_HpaI"/>
    <property type="match status" value="1"/>
</dbReference>
<dbReference type="InterPro" id="IPR050251">
    <property type="entry name" value="HpcH-HpaI_aldolase"/>
</dbReference>
<gene>
    <name evidence="5" type="ORF">D1164_16710</name>
</gene>
<reference evidence="5 6" key="1">
    <citation type="journal article" date="2015" name="Int. J. Syst. Evol. Microbiol.">
        <title>Mariniphaga sediminis sp. nov., isolated from coastal sediment.</title>
        <authorList>
            <person name="Wang F.Q."/>
            <person name="Shen Q.Y."/>
            <person name="Chen G.J."/>
            <person name="Du Z.J."/>
        </authorList>
    </citation>
    <scope>NUCLEOTIDE SEQUENCE [LARGE SCALE GENOMIC DNA]</scope>
    <source>
        <strain evidence="5 6">SY21</strain>
    </source>
</reference>
<evidence type="ECO:0000313" key="5">
    <source>
        <dbReference type="EMBL" id="RIH63975.1"/>
    </source>
</evidence>
<dbReference type="GO" id="GO:0046872">
    <property type="term" value="F:metal ion binding"/>
    <property type="evidence" value="ECO:0007669"/>
    <property type="project" value="UniProtKB-KW"/>
</dbReference>
<dbReference type="Gene3D" id="3.20.20.60">
    <property type="entry name" value="Phosphoenolpyruvate-binding domains"/>
    <property type="match status" value="1"/>
</dbReference>
<dbReference type="InterPro" id="IPR040442">
    <property type="entry name" value="Pyrv_kinase-like_dom_sf"/>
</dbReference>
<dbReference type="AlphaFoldDB" id="A0A399CW46"/>
<dbReference type="PANTHER" id="PTHR30502:SF0">
    <property type="entry name" value="PHOSPHOENOLPYRUVATE CARBOXYLASE FAMILY PROTEIN"/>
    <property type="match status" value="1"/>
</dbReference>
<dbReference type="InterPro" id="IPR005000">
    <property type="entry name" value="Aldolase/citrate-lyase_domain"/>
</dbReference>
<dbReference type="GO" id="GO:0016832">
    <property type="term" value="F:aldehyde-lyase activity"/>
    <property type="evidence" value="ECO:0007669"/>
    <property type="project" value="TreeGrafter"/>
</dbReference>
<protein>
    <recommendedName>
        <fullName evidence="4">HpcH/HpaI aldolase/citrate lyase domain-containing protein</fullName>
    </recommendedName>
</protein>
<sequence>MKGLTGELKKRVREKDTLLAGCVMDSRSGAVIEMYHETGFDLIMVDREHSGLNNETILEHIRLARALGIPCMVRVAEPGYAELNRTMDYAPDGIFVPRIRTREEVENIIKMIKFPPKGVKGYGASTCPAGKYVGWENPLEQLDFFNKNFVVGIQIETAEALENLDDILSVPGIDIAVVGNDDLSLGMGIPTQFDSPEYIAAVKKIISTCNKYEVLPGIACGDPVRIKFWKEQGMRVFWAAADIMSMWLYTKQSYKAIREELAKI</sequence>
<organism evidence="5 6">
    <name type="scientific">Mariniphaga sediminis</name>
    <dbReference type="NCBI Taxonomy" id="1628158"/>
    <lineage>
        <taxon>Bacteria</taxon>
        <taxon>Pseudomonadati</taxon>
        <taxon>Bacteroidota</taxon>
        <taxon>Bacteroidia</taxon>
        <taxon>Marinilabiliales</taxon>
        <taxon>Prolixibacteraceae</taxon>
        <taxon>Mariniphaga</taxon>
    </lineage>
</organism>
<comment type="caution">
    <text evidence="5">The sequence shown here is derived from an EMBL/GenBank/DDBJ whole genome shotgun (WGS) entry which is preliminary data.</text>
</comment>
<evidence type="ECO:0000313" key="6">
    <source>
        <dbReference type="Proteomes" id="UP000266441"/>
    </source>
</evidence>
<evidence type="ECO:0000259" key="4">
    <source>
        <dbReference type="Pfam" id="PF03328"/>
    </source>
</evidence>
<keyword evidence="6" id="KW-1185">Reference proteome</keyword>
<evidence type="ECO:0000256" key="3">
    <source>
        <dbReference type="ARBA" id="ARBA00023239"/>
    </source>
</evidence>
<dbReference type="PANTHER" id="PTHR30502">
    <property type="entry name" value="2-KETO-3-DEOXY-L-RHAMNONATE ALDOLASE"/>
    <property type="match status" value="1"/>
</dbReference>
<dbReference type="SUPFAM" id="SSF51621">
    <property type="entry name" value="Phosphoenolpyruvate/pyruvate domain"/>
    <property type="match status" value="1"/>
</dbReference>
<dbReference type="RefSeq" id="WP_119351037.1">
    <property type="nucleotide sequence ID" value="NZ_QWET01000014.1"/>
</dbReference>
<keyword evidence="3" id="KW-0456">Lyase</keyword>
<dbReference type="InterPro" id="IPR015813">
    <property type="entry name" value="Pyrv/PenolPyrv_kinase-like_dom"/>
</dbReference>
<dbReference type="Proteomes" id="UP000266441">
    <property type="component" value="Unassembled WGS sequence"/>
</dbReference>